<gene>
    <name evidence="8" type="ORF">ACFQBQ_18150</name>
</gene>
<dbReference type="EC" id="2.1.1.-" evidence="8"/>
<keyword evidence="3 8" id="KW-0489">Methyltransferase</keyword>
<evidence type="ECO:0000313" key="8">
    <source>
        <dbReference type="EMBL" id="MFC6647458.1"/>
    </source>
</evidence>
<dbReference type="Pfam" id="PF00856">
    <property type="entry name" value="SET"/>
    <property type="match status" value="1"/>
</dbReference>
<dbReference type="PROSITE" id="PS50868">
    <property type="entry name" value="POST_SET"/>
    <property type="match status" value="1"/>
</dbReference>
<proteinExistence type="predicted"/>
<evidence type="ECO:0000256" key="5">
    <source>
        <dbReference type="ARBA" id="ARBA00022691"/>
    </source>
</evidence>
<sequence length="164" mass="18397">MPQKPKLTASPRLLIRSSDIHAAGCITLDPIRRGQRVLEYDGERIAKGVADLRYENRVVTYLFGFGKDGDVIDGFSTAMFINHSCNPNCETEELEGRIYVSAIRDIAAGEELLYEYNLYDSDLEDVADCYCGAPQCRGTMYSEAEVKRRNRLFARQAAKSKTIG</sequence>
<keyword evidence="4 8" id="KW-0808">Transferase</keyword>
<comment type="caution">
    <text evidence="8">The sequence shown here is derived from an EMBL/GenBank/DDBJ whole genome shotgun (WGS) entry which is preliminary data.</text>
</comment>
<dbReference type="Proteomes" id="UP001596391">
    <property type="component" value="Unassembled WGS sequence"/>
</dbReference>
<dbReference type="SUPFAM" id="SSF82199">
    <property type="entry name" value="SET domain"/>
    <property type="match status" value="1"/>
</dbReference>
<evidence type="ECO:0000259" key="6">
    <source>
        <dbReference type="PROSITE" id="PS50280"/>
    </source>
</evidence>
<evidence type="ECO:0000259" key="7">
    <source>
        <dbReference type="PROSITE" id="PS50868"/>
    </source>
</evidence>
<name>A0ABW1ZEZ9_9BACT</name>
<keyword evidence="9" id="KW-1185">Reference proteome</keyword>
<feature type="domain" description="SET" evidence="6">
    <location>
        <begin position="11"/>
        <end position="117"/>
    </location>
</feature>
<dbReference type="SMART" id="SM00317">
    <property type="entry name" value="SET"/>
    <property type="match status" value="1"/>
</dbReference>
<dbReference type="InterPro" id="IPR046341">
    <property type="entry name" value="SET_dom_sf"/>
</dbReference>
<keyword evidence="5" id="KW-0949">S-adenosyl-L-methionine</keyword>
<protein>
    <submittedName>
        <fullName evidence="8">SET domain-containing protein</fullName>
        <ecNumber evidence="8">2.1.1.-</ecNumber>
    </submittedName>
</protein>
<feature type="domain" description="Post-SET" evidence="7">
    <location>
        <begin position="125"/>
        <end position="141"/>
    </location>
</feature>
<dbReference type="RefSeq" id="WP_263370648.1">
    <property type="nucleotide sequence ID" value="NZ_JAGSYD010000002.1"/>
</dbReference>
<organism evidence="8 9">
    <name type="scientific">Granulicella cerasi</name>
    <dbReference type="NCBI Taxonomy" id="741063"/>
    <lineage>
        <taxon>Bacteria</taxon>
        <taxon>Pseudomonadati</taxon>
        <taxon>Acidobacteriota</taxon>
        <taxon>Terriglobia</taxon>
        <taxon>Terriglobales</taxon>
        <taxon>Acidobacteriaceae</taxon>
        <taxon>Granulicella</taxon>
    </lineage>
</organism>
<dbReference type="PROSITE" id="PS50280">
    <property type="entry name" value="SET"/>
    <property type="match status" value="1"/>
</dbReference>
<comment type="subcellular location">
    <subcellularLocation>
        <location evidence="1">Chromosome</location>
    </subcellularLocation>
</comment>
<dbReference type="InterPro" id="IPR001214">
    <property type="entry name" value="SET_dom"/>
</dbReference>
<evidence type="ECO:0000256" key="4">
    <source>
        <dbReference type="ARBA" id="ARBA00022679"/>
    </source>
</evidence>
<evidence type="ECO:0000256" key="3">
    <source>
        <dbReference type="ARBA" id="ARBA00022603"/>
    </source>
</evidence>
<dbReference type="Gene3D" id="2.170.270.10">
    <property type="entry name" value="SET domain"/>
    <property type="match status" value="1"/>
</dbReference>
<evidence type="ECO:0000256" key="2">
    <source>
        <dbReference type="ARBA" id="ARBA00022454"/>
    </source>
</evidence>
<accession>A0ABW1ZEZ9</accession>
<dbReference type="InterPro" id="IPR003616">
    <property type="entry name" value="Post-SET_dom"/>
</dbReference>
<dbReference type="GO" id="GO:0008168">
    <property type="term" value="F:methyltransferase activity"/>
    <property type="evidence" value="ECO:0007669"/>
    <property type="project" value="UniProtKB-KW"/>
</dbReference>
<dbReference type="GO" id="GO:0032259">
    <property type="term" value="P:methylation"/>
    <property type="evidence" value="ECO:0007669"/>
    <property type="project" value="UniProtKB-KW"/>
</dbReference>
<dbReference type="PANTHER" id="PTHR22884">
    <property type="entry name" value="SET DOMAIN PROTEINS"/>
    <property type="match status" value="1"/>
</dbReference>
<reference evidence="9" key="1">
    <citation type="journal article" date="2019" name="Int. J. Syst. Evol. Microbiol.">
        <title>The Global Catalogue of Microorganisms (GCM) 10K type strain sequencing project: providing services to taxonomists for standard genome sequencing and annotation.</title>
        <authorList>
            <consortium name="The Broad Institute Genomics Platform"/>
            <consortium name="The Broad Institute Genome Sequencing Center for Infectious Disease"/>
            <person name="Wu L."/>
            <person name="Ma J."/>
        </authorList>
    </citation>
    <scope>NUCLEOTIDE SEQUENCE [LARGE SCALE GENOMIC DNA]</scope>
    <source>
        <strain evidence="9">CGMCC 1.16026</strain>
    </source>
</reference>
<keyword evidence="2" id="KW-0158">Chromosome</keyword>
<dbReference type="EMBL" id="JBHSWI010000001">
    <property type="protein sequence ID" value="MFC6647458.1"/>
    <property type="molecule type" value="Genomic_DNA"/>
</dbReference>
<evidence type="ECO:0000256" key="1">
    <source>
        <dbReference type="ARBA" id="ARBA00004286"/>
    </source>
</evidence>
<dbReference type="InterPro" id="IPR050777">
    <property type="entry name" value="SET2_Histone-Lys_MeTrsfase"/>
</dbReference>
<evidence type="ECO:0000313" key="9">
    <source>
        <dbReference type="Proteomes" id="UP001596391"/>
    </source>
</evidence>